<keyword evidence="5" id="KW-0479">Metal-binding</keyword>
<dbReference type="InterPro" id="IPR002579">
    <property type="entry name" value="Met_Sox_Rdtase_MsrB_dom"/>
</dbReference>
<dbReference type="EC" id="1.8.4.12" evidence="2 5"/>
<dbReference type="Gene3D" id="2.170.150.20">
    <property type="entry name" value="Peptide methionine sulfoxide reductase"/>
    <property type="match status" value="1"/>
</dbReference>
<evidence type="ECO:0000256" key="4">
    <source>
        <dbReference type="ARBA" id="ARBA00048488"/>
    </source>
</evidence>
<evidence type="ECO:0000259" key="6">
    <source>
        <dbReference type="PROSITE" id="PS51790"/>
    </source>
</evidence>
<keyword evidence="3 5" id="KW-0560">Oxidoreductase</keyword>
<dbReference type="PANTHER" id="PTHR10173:SF52">
    <property type="entry name" value="METHIONINE-R-SULFOXIDE REDUCTASE B1"/>
    <property type="match status" value="1"/>
</dbReference>
<dbReference type="InterPro" id="IPR028427">
    <property type="entry name" value="Met_Sox_Rdtase_MsrB"/>
</dbReference>
<accession>A0ABM0MWH5</accession>
<dbReference type="Pfam" id="PF01641">
    <property type="entry name" value="SelR"/>
    <property type="match status" value="1"/>
</dbReference>
<dbReference type="SUPFAM" id="SSF51316">
    <property type="entry name" value="Mss4-like"/>
    <property type="match status" value="1"/>
</dbReference>
<comment type="cofactor">
    <cofactor evidence="5">
        <name>Zn(2+)</name>
        <dbReference type="ChEBI" id="CHEBI:29105"/>
    </cofactor>
    <text evidence="5">Binds 1 zinc ion per subunit.</text>
</comment>
<dbReference type="RefSeq" id="XP_006824366.1">
    <property type="nucleotide sequence ID" value="XM_006824303.1"/>
</dbReference>
<evidence type="ECO:0000256" key="3">
    <source>
        <dbReference type="ARBA" id="ARBA00023002"/>
    </source>
</evidence>
<feature type="domain" description="MsrB" evidence="6">
    <location>
        <begin position="67"/>
        <end position="189"/>
    </location>
</feature>
<name>A0ABM0MWH5_SACKO</name>
<keyword evidence="5" id="KW-0862">Zinc</keyword>
<organism evidence="7 8">
    <name type="scientific">Saccoglossus kowalevskii</name>
    <name type="common">Acorn worm</name>
    <dbReference type="NCBI Taxonomy" id="10224"/>
    <lineage>
        <taxon>Eukaryota</taxon>
        <taxon>Metazoa</taxon>
        <taxon>Hemichordata</taxon>
        <taxon>Enteropneusta</taxon>
        <taxon>Harrimaniidae</taxon>
        <taxon>Saccoglossus</taxon>
    </lineage>
</organism>
<evidence type="ECO:0000313" key="8">
    <source>
        <dbReference type="RefSeq" id="XP_006824366.1"/>
    </source>
</evidence>
<proteinExistence type="inferred from homology"/>
<dbReference type="NCBIfam" id="TIGR00357">
    <property type="entry name" value="peptide-methionine (R)-S-oxide reductase MsrB"/>
    <property type="match status" value="1"/>
</dbReference>
<evidence type="ECO:0000256" key="2">
    <source>
        <dbReference type="ARBA" id="ARBA00012499"/>
    </source>
</evidence>
<comment type="catalytic activity">
    <reaction evidence="4 5">
        <text>L-methionyl-[protein] + [thioredoxin]-disulfide + H2O = L-methionyl-(R)-S-oxide-[protein] + [thioredoxin]-dithiol</text>
        <dbReference type="Rhea" id="RHEA:24164"/>
        <dbReference type="Rhea" id="RHEA-COMP:10698"/>
        <dbReference type="Rhea" id="RHEA-COMP:10700"/>
        <dbReference type="Rhea" id="RHEA-COMP:12313"/>
        <dbReference type="Rhea" id="RHEA-COMP:12314"/>
        <dbReference type="ChEBI" id="CHEBI:15377"/>
        <dbReference type="ChEBI" id="CHEBI:16044"/>
        <dbReference type="ChEBI" id="CHEBI:29950"/>
        <dbReference type="ChEBI" id="CHEBI:45764"/>
        <dbReference type="ChEBI" id="CHEBI:50058"/>
        <dbReference type="EC" id="1.8.4.12"/>
    </reaction>
</comment>
<comment type="similarity">
    <text evidence="1 5">Belongs to the MsrB Met sulfoxide reductase family.</text>
</comment>
<evidence type="ECO:0000313" key="7">
    <source>
        <dbReference type="Proteomes" id="UP000694865"/>
    </source>
</evidence>
<protein>
    <recommendedName>
        <fullName evidence="2 5">Peptide-methionine (R)-S-oxide reductase</fullName>
        <ecNumber evidence="2 5">1.8.4.12</ecNumber>
    </recommendedName>
</protein>
<dbReference type="Proteomes" id="UP000694865">
    <property type="component" value="Unplaced"/>
</dbReference>
<reference evidence="8" key="1">
    <citation type="submission" date="2025-08" db="UniProtKB">
        <authorList>
            <consortium name="RefSeq"/>
        </authorList>
    </citation>
    <scope>IDENTIFICATION</scope>
    <source>
        <tissue evidence="8">Testes</tissue>
    </source>
</reference>
<sequence>MACFAEALELRNRNKLMDTFIQVSRDHSVLAIYENTKIPRMNSSATAAVPDHKLPDTGEGGMSYMKKEKLKLELSSMQYYVTQEHGTERAFSGEFLKVNSDGTFTCVVCGNEIFRTSEKFESNSGWPAFWDEAREGSVTLRPDTSYQMVRTEVICSKCGAHLGHLFDDGPKPTGKRYCINSAAMNFKSKKKEDLKSEL</sequence>
<dbReference type="InterPro" id="IPR011057">
    <property type="entry name" value="Mss4-like_sf"/>
</dbReference>
<dbReference type="PANTHER" id="PTHR10173">
    <property type="entry name" value="METHIONINE SULFOXIDE REDUCTASE"/>
    <property type="match status" value="1"/>
</dbReference>
<keyword evidence="7" id="KW-1185">Reference proteome</keyword>
<dbReference type="GeneID" id="102806811"/>
<comment type="function">
    <text evidence="5">Methionine-sulfoxide reductase that specifically reduces methionine (R)-sulfoxide back to methionine. While in many cases methionine oxidation is the result of random oxidation following oxidative stress, methionine oxidation is also a post-translational modification that takes place on specific residues.</text>
</comment>
<evidence type="ECO:0000256" key="1">
    <source>
        <dbReference type="ARBA" id="ARBA00007174"/>
    </source>
</evidence>
<gene>
    <name evidence="8" type="primary">LOC102806811</name>
</gene>
<dbReference type="PROSITE" id="PS51790">
    <property type="entry name" value="MSRB"/>
    <property type="match status" value="1"/>
</dbReference>
<evidence type="ECO:0000256" key="5">
    <source>
        <dbReference type="RuleBase" id="RU365044"/>
    </source>
</evidence>